<evidence type="ECO:0000313" key="4">
    <source>
        <dbReference type="EMBL" id="ETO06153.1"/>
    </source>
</evidence>
<gene>
    <name evidence="4" type="ORF">RFI_31243</name>
</gene>
<sequence length="693" mass="79727">MNQTIEENSNDEVKTEATLLSFEQSCFNKDWILQYYSQEQIPHFTYLTSFQSLKELPIPLVLSQCVLHKREILICGGWNKRSCYSYHKRKNEYKFICKYPSDVKLSGHCVVKLADNNSNEITLLSFGGSPYTKRHTLVMKYVSVWSNKSNKSNKLHNYNKWVPFTDNHNRPIIIGREKNHNYEGVRAVIGGKDNYLLFITYYPKNISVFNLNTFQFIKHDTLPASNQIGYHCFILNSENIQGQEMINANTQYYQMLLFCKKTGLSIRYEKGKNIFQFYQRSICNDIAPLHRYAYVCINGVILFFGGYGWNNNKWIFSKSVHKYLIKEDKWITSQSTLHSPLLNCVAILSDNNIHIIGGSNDKNTTVLTHMNAKVYVWDASQLPINKIKFIIQHWLRVLKIKLGWINEFNKIVANYVKGYQLLMVLQGHDEIVRSVRFSADCRKIVSASCDHTVRIWDVSSGKQLQIFRGHTGSVFTAKFSPDEHTVVSCSQDGTIRLWDVNTGTEIMKLEKNFGPIWDVDFSPDGRYIVSGFKDKTIRLWDIHSGIEINRLLGHLEDVLSIQFSSDESGERLKRFKGHFAGVTRARFSPDNKFIVSCSLDNTVRIWDIKTGTEGKILGKHVDIVEDVQYFPDGQTIVSCSRDRTIILWSVESGKKIQMLSGHSDYAKCVDVSRNGNKIISGSSDCKIQIWGSL</sequence>
<organism evidence="4 5">
    <name type="scientific">Reticulomyxa filosa</name>
    <dbReference type="NCBI Taxonomy" id="46433"/>
    <lineage>
        <taxon>Eukaryota</taxon>
        <taxon>Sar</taxon>
        <taxon>Rhizaria</taxon>
        <taxon>Retaria</taxon>
        <taxon>Foraminifera</taxon>
        <taxon>Monothalamids</taxon>
        <taxon>Reticulomyxidae</taxon>
        <taxon>Reticulomyxa</taxon>
    </lineage>
</organism>
<dbReference type="PANTHER" id="PTHR19879:SF9">
    <property type="entry name" value="TRANSCRIPTION INITIATION FACTOR TFIID SUBUNIT 5"/>
    <property type="match status" value="1"/>
</dbReference>
<proteinExistence type="predicted"/>
<reference evidence="4 5" key="1">
    <citation type="journal article" date="2013" name="Curr. Biol.">
        <title>The Genome of the Foraminiferan Reticulomyxa filosa.</title>
        <authorList>
            <person name="Glockner G."/>
            <person name="Hulsmann N."/>
            <person name="Schleicher M."/>
            <person name="Noegel A.A."/>
            <person name="Eichinger L."/>
            <person name="Gallinger C."/>
            <person name="Pawlowski J."/>
            <person name="Sierra R."/>
            <person name="Euteneuer U."/>
            <person name="Pillet L."/>
            <person name="Moustafa A."/>
            <person name="Platzer M."/>
            <person name="Groth M."/>
            <person name="Szafranski K."/>
            <person name="Schliwa M."/>
        </authorList>
    </citation>
    <scope>NUCLEOTIDE SEQUENCE [LARGE SCALE GENOMIC DNA]</scope>
</reference>
<dbReference type="EMBL" id="ASPP01027424">
    <property type="protein sequence ID" value="ETO06153.1"/>
    <property type="molecule type" value="Genomic_DNA"/>
</dbReference>
<dbReference type="CDD" id="cd00200">
    <property type="entry name" value="WD40"/>
    <property type="match status" value="1"/>
</dbReference>
<comment type="caution">
    <text evidence="4">The sequence shown here is derived from an EMBL/GenBank/DDBJ whole genome shotgun (WGS) entry which is preliminary data.</text>
</comment>
<dbReference type="InterPro" id="IPR019775">
    <property type="entry name" value="WD40_repeat_CS"/>
</dbReference>
<dbReference type="PROSITE" id="PS00678">
    <property type="entry name" value="WD_REPEATS_1"/>
    <property type="match status" value="4"/>
</dbReference>
<dbReference type="SMART" id="SM00320">
    <property type="entry name" value="WD40"/>
    <property type="match status" value="7"/>
</dbReference>
<feature type="repeat" description="WD" evidence="3">
    <location>
        <begin position="467"/>
        <end position="508"/>
    </location>
</feature>
<dbReference type="PROSITE" id="PS50082">
    <property type="entry name" value="WD_REPEATS_2"/>
    <property type="match status" value="6"/>
</dbReference>
<dbReference type="PROSITE" id="PS50294">
    <property type="entry name" value="WD_REPEATS_REGION"/>
    <property type="match status" value="6"/>
</dbReference>
<dbReference type="InterPro" id="IPR015915">
    <property type="entry name" value="Kelch-typ_b-propeller"/>
</dbReference>
<dbReference type="InterPro" id="IPR011043">
    <property type="entry name" value="Gal_Oxase/kelch_b-propeller"/>
</dbReference>
<dbReference type="SUPFAM" id="SSF50998">
    <property type="entry name" value="Quinoprotein alcohol dehydrogenase-like"/>
    <property type="match status" value="1"/>
</dbReference>
<dbReference type="AlphaFoldDB" id="X6LW23"/>
<dbReference type="InterPro" id="IPR020472">
    <property type="entry name" value="WD40_PAC1"/>
</dbReference>
<dbReference type="PANTHER" id="PTHR19879">
    <property type="entry name" value="TRANSCRIPTION INITIATION FACTOR TFIID"/>
    <property type="match status" value="1"/>
</dbReference>
<dbReference type="SUPFAM" id="SSF50965">
    <property type="entry name" value="Galactose oxidase, central domain"/>
    <property type="match status" value="1"/>
</dbReference>
<dbReference type="PRINTS" id="PR00320">
    <property type="entry name" value="GPROTEINBRPT"/>
</dbReference>
<dbReference type="Gene3D" id="2.130.10.10">
    <property type="entry name" value="YVTN repeat-like/Quinoprotein amine dehydrogenase"/>
    <property type="match status" value="2"/>
</dbReference>
<feature type="repeat" description="WD" evidence="3">
    <location>
        <begin position="575"/>
        <end position="616"/>
    </location>
</feature>
<name>X6LW23_RETFI</name>
<accession>X6LW23</accession>
<keyword evidence="5" id="KW-1185">Reference proteome</keyword>
<dbReference type="Gene3D" id="2.120.10.80">
    <property type="entry name" value="Kelch-type beta propeller"/>
    <property type="match status" value="2"/>
</dbReference>
<dbReference type="OrthoDB" id="364224at2759"/>
<keyword evidence="1 3" id="KW-0853">WD repeat</keyword>
<protein>
    <submittedName>
        <fullName evidence="4">Uncharacterized protein</fullName>
    </submittedName>
</protein>
<dbReference type="Pfam" id="PF00400">
    <property type="entry name" value="WD40"/>
    <property type="match status" value="6"/>
</dbReference>
<dbReference type="Proteomes" id="UP000023152">
    <property type="component" value="Unassembled WGS sequence"/>
</dbReference>
<feature type="repeat" description="WD" evidence="3">
    <location>
        <begin position="617"/>
        <end position="658"/>
    </location>
</feature>
<dbReference type="InterPro" id="IPR015943">
    <property type="entry name" value="WD40/YVTN_repeat-like_dom_sf"/>
</dbReference>
<evidence type="ECO:0000256" key="2">
    <source>
        <dbReference type="ARBA" id="ARBA00022737"/>
    </source>
</evidence>
<feature type="repeat" description="WD" evidence="3">
    <location>
        <begin position="425"/>
        <end position="466"/>
    </location>
</feature>
<evidence type="ECO:0000256" key="3">
    <source>
        <dbReference type="PROSITE-ProRule" id="PRU00221"/>
    </source>
</evidence>
<evidence type="ECO:0000256" key="1">
    <source>
        <dbReference type="ARBA" id="ARBA00022574"/>
    </source>
</evidence>
<feature type="repeat" description="WD" evidence="3">
    <location>
        <begin position="509"/>
        <end position="550"/>
    </location>
</feature>
<dbReference type="InterPro" id="IPR001680">
    <property type="entry name" value="WD40_rpt"/>
</dbReference>
<keyword evidence="2" id="KW-0677">Repeat</keyword>
<evidence type="ECO:0000313" key="5">
    <source>
        <dbReference type="Proteomes" id="UP000023152"/>
    </source>
</evidence>
<dbReference type="InterPro" id="IPR011047">
    <property type="entry name" value="Quinoprotein_ADH-like_sf"/>
</dbReference>
<feature type="repeat" description="WD" evidence="3">
    <location>
        <begin position="659"/>
        <end position="693"/>
    </location>
</feature>